<dbReference type="EMBL" id="CAUYUJ010015033">
    <property type="protein sequence ID" value="CAK0849100.1"/>
    <property type="molecule type" value="Genomic_DNA"/>
</dbReference>
<evidence type="ECO:0000313" key="2">
    <source>
        <dbReference type="EMBL" id="CAK0849100.1"/>
    </source>
</evidence>
<dbReference type="Proteomes" id="UP001189429">
    <property type="component" value="Unassembled WGS sequence"/>
</dbReference>
<evidence type="ECO:0000256" key="1">
    <source>
        <dbReference type="SAM" id="MobiDB-lite"/>
    </source>
</evidence>
<evidence type="ECO:0008006" key="4">
    <source>
        <dbReference type="Google" id="ProtNLM"/>
    </source>
</evidence>
<sequence>MPIASLIVLVALVRRSRRLRLRARPVLVIVLVMLLLSHWRLASSCSCAFHLHHRVRRVCCSSLVCYRRRHLESLAMRARASRAMAACGRPRAVAAAASPRPSRVRDRVRACGSPPRRTRSCSR</sequence>
<evidence type="ECO:0000313" key="3">
    <source>
        <dbReference type="Proteomes" id="UP001189429"/>
    </source>
</evidence>
<accession>A0ABN9TTI2</accession>
<feature type="region of interest" description="Disordered" evidence="1">
    <location>
        <begin position="97"/>
        <end position="123"/>
    </location>
</feature>
<gene>
    <name evidence="2" type="ORF">PCOR1329_LOCUS41869</name>
</gene>
<keyword evidence="3" id="KW-1185">Reference proteome</keyword>
<name>A0ABN9TTI2_9DINO</name>
<protein>
    <recommendedName>
        <fullName evidence="4">Secreted protein</fullName>
    </recommendedName>
</protein>
<organism evidence="2 3">
    <name type="scientific">Prorocentrum cordatum</name>
    <dbReference type="NCBI Taxonomy" id="2364126"/>
    <lineage>
        <taxon>Eukaryota</taxon>
        <taxon>Sar</taxon>
        <taxon>Alveolata</taxon>
        <taxon>Dinophyceae</taxon>
        <taxon>Prorocentrales</taxon>
        <taxon>Prorocentraceae</taxon>
        <taxon>Prorocentrum</taxon>
    </lineage>
</organism>
<proteinExistence type="predicted"/>
<comment type="caution">
    <text evidence="2">The sequence shown here is derived from an EMBL/GenBank/DDBJ whole genome shotgun (WGS) entry which is preliminary data.</text>
</comment>
<reference evidence="2" key="1">
    <citation type="submission" date="2023-10" db="EMBL/GenBank/DDBJ databases">
        <authorList>
            <person name="Chen Y."/>
            <person name="Shah S."/>
            <person name="Dougan E. K."/>
            <person name="Thang M."/>
            <person name="Chan C."/>
        </authorList>
    </citation>
    <scope>NUCLEOTIDE SEQUENCE [LARGE SCALE GENOMIC DNA]</scope>
</reference>